<dbReference type="GeneID" id="19201628"/>
<dbReference type="PANTHER" id="PTHR24323:SF7">
    <property type="entry name" value="HOMEOBOX DOMAIN-CONTAINING PROTEIN"/>
    <property type="match status" value="1"/>
</dbReference>
<comment type="caution">
    <text evidence="9">The sequence shown here is derived from an EMBL/GenBank/DDBJ whole genome shotgun (WGS) entry which is preliminary data.</text>
</comment>
<keyword evidence="3 5" id="KW-0371">Homeobox</keyword>
<gene>
    <name evidence="9" type="ORF">CONPUDRAFT_141464</name>
</gene>
<accession>A0A5M3N7Z1</accession>
<dbReference type="Proteomes" id="UP000053558">
    <property type="component" value="Unassembled WGS sequence"/>
</dbReference>
<dbReference type="CDD" id="cd00086">
    <property type="entry name" value="homeodomain"/>
    <property type="match status" value="1"/>
</dbReference>
<dbReference type="InterPro" id="IPR009057">
    <property type="entry name" value="Homeodomain-like_sf"/>
</dbReference>
<dbReference type="KEGG" id="cput:CONPUDRAFT_141464"/>
<evidence type="ECO:0000256" key="3">
    <source>
        <dbReference type="ARBA" id="ARBA00023155"/>
    </source>
</evidence>
<dbReference type="OrthoDB" id="6159439at2759"/>
<name>A0A5M3N7Z1_CONPW</name>
<dbReference type="GO" id="GO:0000981">
    <property type="term" value="F:DNA-binding transcription factor activity, RNA polymerase II-specific"/>
    <property type="evidence" value="ECO:0007669"/>
    <property type="project" value="InterPro"/>
</dbReference>
<feature type="region of interest" description="Disordered" evidence="7">
    <location>
        <begin position="1"/>
        <end position="21"/>
    </location>
</feature>
<reference evidence="10" key="1">
    <citation type="journal article" date="2012" name="Science">
        <title>The Paleozoic origin of enzymatic lignin decomposition reconstructed from 31 fungal genomes.</title>
        <authorList>
            <person name="Floudas D."/>
            <person name="Binder M."/>
            <person name="Riley R."/>
            <person name="Barry K."/>
            <person name="Blanchette R.A."/>
            <person name="Henrissat B."/>
            <person name="Martinez A.T."/>
            <person name="Otillar R."/>
            <person name="Spatafora J.W."/>
            <person name="Yadav J.S."/>
            <person name="Aerts A."/>
            <person name="Benoit I."/>
            <person name="Boyd A."/>
            <person name="Carlson A."/>
            <person name="Copeland A."/>
            <person name="Coutinho P.M."/>
            <person name="de Vries R.P."/>
            <person name="Ferreira P."/>
            <person name="Findley K."/>
            <person name="Foster B."/>
            <person name="Gaskell J."/>
            <person name="Glotzer D."/>
            <person name="Gorecki P."/>
            <person name="Heitman J."/>
            <person name="Hesse C."/>
            <person name="Hori C."/>
            <person name="Igarashi K."/>
            <person name="Jurgens J.A."/>
            <person name="Kallen N."/>
            <person name="Kersten P."/>
            <person name="Kohler A."/>
            <person name="Kuees U."/>
            <person name="Kumar T.K.A."/>
            <person name="Kuo A."/>
            <person name="LaButti K."/>
            <person name="Larrondo L.F."/>
            <person name="Lindquist E."/>
            <person name="Ling A."/>
            <person name="Lombard V."/>
            <person name="Lucas S."/>
            <person name="Lundell T."/>
            <person name="Martin R."/>
            <person name="McLaughlin D.J."/>
            <person name="Morgenstern I."/>
            <person name="Morin E."/>
            <person name="Murat C."/>
            <person name="Nagy L.G."/>
            <person name="Nolan M."/>
            <person name="Ohm R.A."/>
            <person name="Patyshakuliyeva A."/>
            <person name="Rokas A."/>
            <person name="Ruiz-Duenas F.J."/>
            <person name="Sabat G."/>
            <person name="Salamov A."/>
            <person name="Samejima M."/>
            <person name="Schmutz J."/>
            <person name="Slot J.C."/>
            <person name="St John F."/>
            <person name="Stenlid J."/>
            <person name="Sun H."/>
            <person name="Sun S."/>
            <person name="Syed K."/>
            <person name="Tsang A."/>
            <person name="Wiebenga A."/>
            <person name="Young D."/>
            <person name="Pisabarro A."/>
            <person name="Eastwood D.C."/>
            <person name="Martin F."/>
            <person name="Cullen D."/>
            <person name="Grigoriev I.V."/>
            <person name="Hibbett D.S."/>
        </authorList>
    </citation>
    <scope>NUCLEOTIDE SEQUENCE [LARGE SCALE GENOMIC DNA]</scope>
    <source>
        <strain evidence="10">RWD-64-598 SS2</strain>
    </source>
</reference>
<dbReference type="PROSITE" id="PS00027">
    <property type="entry name" value="HOMEOBOX_1"/>
    <property type="match status" value="1"/>
</dbReference>
<dbReference type="RefSeq" id="XP_007763821.1">
    <property type="nucleotide sequence ID" value="XM_007765631.1"/>
</dbReference>
<comment type="subcellular location">
    <subcellularLocation>
        <location evidence="1 5 6">Nucleus</location>
    </subcellularLocation>
</comment>
<evidence type="ECO:0000256" key="4">
    <source>
        <dbReference type="ARBA" id="ARBA00023242"/>
    </source>
</evidence>
<evidence type="ECO:0000256" key="1">
    <source>
        <dbReference type="ARBA" id="ARBA00004123"/>
    </source>
</evidence>
<feature type="domain" description="Homeobox" evidence="8">
    <location>
        <begin position="35"/>
        <end position="95"/>
    </location>
</feature>
<proteinExistence type="predicted"/>
<feature type="DNA-binding region" description="Homeobox" evidence="5">
    <location>
        <begin position="37"/>
        <end position="96"/>
    </location>
</feature>
<evidence type="ECO:0000313" key="10">
    <source>
        <dbReference type="Proteomes" id="UP000053558"/>
    </source>
</evidence>
<dbReference type="SUPFAM" id="SSF46689">
    <property type="entry name" value="Homeodomain-like"/>
    <property type="match status" value="1"/>
</dbReference>
<evidence type="ECO:0000256" key="2">
    <source>
        <dbReference type="ARBA" id="ARBA00023125"/>
    </source>
</evidence>
<feature type="region of interest" description="Disordered" evidence="7">
    <location>
        <begin position="283"/>
        <end position="362"/>
    </location>
</feature>
<evidence type="ECO:0000313" key="9">
    <source>
        <dbReference type="EMBL" id="EIW87277.1"/>
    </source>
</evidence>
<evidence type="ECO:0000256" key="6">
    <source>
        <dbReference type="RuleBase" id="RU000682"/>
    </source>
</evidence>
<evidence type="ECO:0000259" key="8">
    <source>
        <dbReference type="PROSITE" id="PS50071"/>
    </source>
</evidence>
<feature type="region of interest" description="Disordered" evidence="7">
    <location>
        <begin position="125"/>
        <end position="248"/>
    </location>
</feature>
<keyword evidence="10" id="KW-1185">Reference proteome</keyword>
<organism evidence="9 10">
    <name type="scientific">Coniophora puteana (strain RWD-64-598)</name>
    <name type="common">Brown rot fungus</name>
    <dbReference type="NCBI Taxonomy" id="741705"/>
    <lineage>
        <taxon>Eukaryota</taxon>
        <taxon>Fungi</taxon>
        <taxon>Dikarya</taxon>
        <taxon>Basidiomycota</taxon>
        <taxon>Agaricomycotina</taxon>
        <taxon>Agaricomycetes</taxon>
        <taxon>Agaricomycetidae</taxon>
        <taxon>Boletales</taxon>
        <taxon>Coniophorineae</taxon>
        <taxon>Coniophoraceae</taxon>
        <taxon>Coniophora</taxon>
    </lineage>
</organism>
<evidence type="ECO:0000256" key="5">
    <source>
        <dbReference type="PROSITE-ProRule" id="PRU00108"/>
    </source>
</evidence>
<dbReference type="EMBL" id="JH711573">
    <property type="protein sequence ID" value="EIW87277.1"/>
    <property type="molecule type" value="Genomic_DNA"/>
</dbReference>
<keyword evidence="4 5" id="KW-0539">Nucleus</keyword>
<dbReference type="PANTHER" id="PTHR24323">
    <property type="entry name" value="CEH-10 HOMEODOMAIN-CONTAINING HOMOLOG"/>
    <property type="match status" value="1"/>
</dbReference>
<dbReference type="InterPro" id="IPR051775">
    <property type="entry name" value="Homeobox_domain"/>
</dbReference>
<dbReference type="GO" id="GO:0005634">
    <property type="term" value="C:nucleus"/>
    <property type="evidence" value="ECO:0007669"/>
    <property type="project" value="UniProtKB-SubCell"/>
</dbReference>
<keyword evidence="2 5" id="KW-0238">DNA-binding</keyword>
<dbReference type="OMA" id="MMLENLF"/>
<feature type="compositionally biased region" description="Low complexity" evidence="7">
    <location>
        <begin position="285"/>
        <end position="300"/>
    </location>
</feature>
<feature type="compositionally biased region" description="Polar residues" evidence="7">
    <location>
        <begin position="233"/>
        <end position="245"/>
    </location>
</feature>
<sequence length="407" mass="43659">MSLQSLARTSSETSVCSTSTTASGSASMLNIVAEDAARRTRKRFSSLQLTMLEQLFHATSHPTREERETLARSAGMEMKSVTIWFQNKRQMERKLALHHATNGPNVFSEAGNHIPLSAPGTTSIIPLPSVSQGRALSTPHPTFSRPSRTLSNVSLSSHVPHAHPRQRTLSAPRSSRPLTTRTPSRRPTLDGIASLSESRYNSTEYDEPPDSSCPATPQTPSKRREGAALWESMPSSPLGPTNSPPSREREYIDFVGSRARSRTGGRTTLEWACAAARVAGRKKAAASSSSSKSKARASVGAGAGQGTDDDPFHAPRAGADVVMGGDETEDEEMEAITPSGSLTSEDYGWPRDAGAGRRLIPRTRSLPESALLKALPVEVKKPDPAPMQVQDDVMDAALILCGLGRRG</sequence>
<dbReference type="PROSITE" id="PS50071">
    <property type="entry name" value="HOMEOBOX_2"/>
    <property type="match status" value="1"/>
</dbReference>
<feature type="compositionally biased region" description="Polar residues" evidence="7">
    <location>
        <begin position="125"/>
        <end position="157"/>
    </location>
</feature>
<dbReference type="Gene3D" id="1.10.10.60">
    <property type="entry name" value="Homeodomain-like"/>
    <property type="match status" value="1"/>
</dbReference>
<evidence type="ECO:0000256" key="7">
    <source>
        <dbReference type="SAM" id="MobiDB-lite"/>
    </source>
</evidence>
<protein>
    <submittedName>
        <fullName evidence="9">Homeobox-domain-containing protein</fullName>
    </submittedName>
</protein>
<dbReference type="GO" id="GO:0000976">
    <property type="term" value="F:transcription cis-regulatory region binding"/>
    <property type="evidence" value="ECO:0007669"/>
    <property type="project" value="TreeGrafter"/>
</dbReference>
<dbReference type="InterPro" id="IPR017970">
    <property type="entry name" value="Homeobox_CS"/>
</dbReference>
<dbReference type="Pfam" id="PF00046">
    <property type="entry name" value="Homeodomain"/>
    <property type="match status" value="1"/>
</dbReference>
<dbReference type="InterPro" id="IPR001356">
    <property type="entry name" value="HD"/>
</dbReference>
<dbReference type="SMART" id="SM00389">
    <property type="entry name" value="HOX"/>
    <property type="match status" value="1"/>
</dbReference>
<feature type="compositionally biased region" description="Low complexity" evidence="7">
    <location>
        <begin position="172"/>
        <end position="186"/>
    </location>
</feature>
<dbReference type="AlphaFoldDB" id="A0A5M3N7Z1"/>
<feature type="compositionally biased region" description="Low complexity" evidence="7">
    <location>
        <begin position="9"/>
        <end position="21"/>
    </location>
</feature>